<keyword evidence="1" id="KW-0732">Signal</keyword>
<evidence type="ECO:0000256" key="1">
    <source>
        <dbReference type="SAM" id="SignalP"/>
    </source>
</evidence>
<dbReference type="EMBL" id="WIBF01000021">
    <property type="protein sequence ID" value="MQQ10697.1"/>
    <property type="molecule type" value="Genomic_DNA"/>
</dbReference>
<dbReference type="SUPFAM" id="SSF52833">
    <property type="entry name" value="Thioredoxin-like"/>
    <property type="match status" value="1"/>
</dbReference>
<dbReference type="AlphaFoldDB" id="A0A843YQ33"/>
<comment type="caution">
    <text evidence="2">The sequence shown here is derived from an EMBL/GenBank/DDBJ whole genome shotgun (WGS) entry which is preliminary data.</text>
</comment>
<dbReference type="InterPro" id="IPR036249">
    <property type="entry name" value="Thioredoxin-like_sf"/>
</dbReference>
<evidence type="ECO:0000313" key="3">
    <source>
        <dbReference type="Proteomes" id="UP000444174"/>
    </source>
</evidence>
<reference evidence="2 3" key="1">
    <citation type="submission" date="2019-10" db="EMBL/GenBank/DDBJ databases">
        <title>Epibacterium sp. nov., isolated from seawater.</title>
        <authorList>
            <person name="Zhang X."/>
            <person name="Li N."/>
        </authorList>
    </citation>
    <scope>NUCLEOTIDE SEQUENCE [LARGE SCALE GENOMIC DNA]</scope>
    <source>
        <strain evidence="2 3">SM1979</strain>
    </source>
</reference>
<name>A0A843YQ33_9RHOB</name>
<dbReference type="RefSeq" id="WP_153217899.1">
    <property type="nucleotide sequence ID" value="NZ_WIBF01000021.1"/>
</dbReference>
<organism evidence="2 3">
    <name type="scientific">Tritonibacter litoralis</name>
    <dbReference type="NCBI Taxonomy" id="2662264"/>
    <lineage>
        <taxon>Bacteria</taxon>
        <taxon>Pseudomonadati</taxon>
        <taxon>Pseudomonadota</taxon>
        <taxon>Alphaproteobacteria</taxon>
        <taxon>Rhodobacterales</taxon>
        <taxon>Paracoccaceae</taxon>
        <taxon>Tritonibacter</taxon>
    </lineage>
</organism>
<gene>
    <name evidence="2" type="ORF">GFB49_19775</name>
</gene>
<proteinExistence type="predicted"/>
<dbReference type="Gene3D" id="3.40.30.10">
    <property type="entry name" value="Glutaredoxin"/>
    <property type="match status" value="1"/>
</dbReference>
<dbReference type="Proteomes" id="UP000444174">
    <property type="component" value="Unassembled WGS sequence"/>
</dbReference>
<evidence type="ECO:0000313" key="2">
    <source>
        <dbReference type="EMBL" id="MQQ10697.1"/>
    </source>
</evidence>
<feature type="signal peptide" evidence="1">
    <location>
        <begin position="1"/>
        <end position="19"/>
    </location>
</feature>
<sequence>MLRASLIILACALPISAAAETVLLMAEEDGCVWCAKWDSEISHIYPKTAEGRTAPLERYDLRGETPAYEFTRRVTFTPTFLLIDDGQEVGRIEGYPGEDFFWPLLNDLFARAGISLDQRG</sequence>
<feature type="chain" id="PRO_5032487529" description="Regulatory protein SoxS" evidence="1">
    <location>
        <begin position="20"/>
        <end position="120"/>
    </location>
</feature>
<evidence type="ECO:0008006" key="4">
    <source>
        <dbReference type="Google" id="ProtNLM"/>
    </source>
</evidence>
<protein>
    <recommendedName>
        <fullName evidence="4">Regulatory protein SoxS</fullName>
    </recommendedName>
</protein>
<accession>A0A843YQ33</accession>
<keyword evidence="3" id="KW-1185">Reference proteome</keyword>